<organism evidence="1 2">
    <name type="scientific">Parnassius apollo</name>
    <name type="common">Apollo butterfly</name>
    <name type="synonym">Papilio apollo</name>
    <dbReference type="NCBI Taxonomy" id="110799"/>
    <lineage>
        <taxon>Eukaryota</taxon>
        <taxon>Metazoa</taxon>
        <taxon>Ecdysozoa</taxon>
        <taxon>Arthropoda</taxon>
        <taxon>Hexapoda</taxon>
        <taxon>Insecta</taxon>
        <taxon>Pterygota</taxon>
        <taxon>Neoptera</taxon>
        <taxon>Endopterygota</taxon>
        <taxon>Lepidoptera</taxon>
        <taxon>Glossata</taxon>
        <taxon>Ditrysia</taxon>
        <taxon>Papilionoidea</taxon>
        <taxon>Papilionidae</taxon>
        <taxon>Parnassiinae</taxon>
        <taxon>Parnassini</taxon>
        <taxon>Parnassius</taxon>
        <taxon>Parnassius</taxon>
    </lineage>
</organism>
<keyword evidence="2" id="KW-1185">Reference proteome</keyword>
<evidence type="ECO:0000313" key="2">
    <source>
        <dbReference type="Proteomes" id="UP000691718"/>
    </source>
</evidence>
<gene>
    <name evidence="1" type="ORF">PAPOLLO_LOCUS14023</name>
</gene>
<dbReference type="EMBL" id="CAJQZP010000945">
    <property type="protein sequence ID" value="CAG5001987.1"/>
    <property type="molecule type" value="Genomic_DNA"/>
</dbReference>
<dbReference type="AlphaFoldDB" id="A0A8S3X7A6"/>
<dbReference type="OrthoDB" id="8065135at2759"/>
<evidence type="ECO:0000313" key="1">
    <source>
        <dbReference type="EMBL" id="CAG5001987.1"/>
    </source>
</evidence>
<protein>
    <submittedName>
        <fullName evidence="1">(apollo) hypothetical protein</fullName>
    </submittedName>
</protein>
<dbReference type="Proteomes" id="UP000691718">
    <property type="component" value="Unassembled WGS sequence"/>
</dbReference>
<name>A0A8S3X7A6_PARAO</name>
<reference evidence="1" key="1">
    <citation type="submission" date="2021-04" db="EMBL/GenBank/DDBJ databases">
        <authorList>
            <person name="Tunstrom K."/>
        </authorList>
    </citation>
    <scope>NUCLEOTIDE SEQUENCE</scope>
</reference>
<sequence>MPLFQSKIQAIEKEGVTIAEINCILNATLNALKSRKDENFKSLTVIRLLNTLENNGTSTDNFKTEILDLYVDLTAYLEKWIKNIEEFSFFRWMILQKEMKSFSNSDSASSIEFLSKLNISVDDVKLFDDTKF</sequence>
<accession>A0A8S3X7A6</accession>
<comment type="caution">
    <text evidence="1">The sequence shown here is derived from an EMBL/GenBank/DDBJ whole genome shotgun (WGS) entry which is preliminary data.</text>
</comment>
<proteinExistence type="predicted"/>